<accession>A0ACA9MN69</accession>
<feature type="non-terminal residue" evidence="1">
    <location>
        <position position="74"/>
    </location>
</feature>
<sequence>MRKIQIWTDGSSFNNGTKKAQAGIRVFWKDNHPNNLSERLPGSEQTNNRAEIYAIIHALEICENKTKPLEIMTD</sequence>
<gene>
    <name evidence="1" type="ORF">RPERSI_LOCUS5911</name>
</gene>
<dbReference type="EMBL" id="CAJVQC010009116">
    <property type="protein sequence ID" value="CAG8600764.1"/>
    <property type="molecule type" value="Genomic_DNA"/>
</dbReference>
<reference evidence="1" key="1">
    <citation type="submission" date="2021-06" db="EMBL/GenBank/DDBJ databases">
        <authorList>
            <person name="Kallberg Y."/>
            <person name="Tangrot J."/>
            <person name="Rosling A."/>
        </authorList>
    </citation>
    <scope>NUCLEOTIDE SEQUENCE</scope>
    <source>
        <strain evidence="1">MA461A</strain>
    </source>
</reference>
<organism evidence="1 2">
    <name type="scientific">Racocetra persica</name>
    <dbReference type="NCBI Taxonomy" id="160502"/>
    <lineage>
        <taxon>Eukaryota</taxon>
        <taxon>Fungi</taxon>
        <taxon>Fungi incertae sedis</taxon>
        <taxon>Mucoromycota</taxon>
        <taxon>Glomeromycotina</taxon>
        <taxon>Glomeromycetes</taxon>
        <taxon>Diversisporales</taxon>
        <taxon>Gigasporaceae</taxon>
        <taxon>Racocetra</taxon>
    </lineage>
</organism>
<evidence type="ECO:0000313" key="1">
    <source>
        <dbReference type="EMBL" id="CAG8600764.1"/>
    </source>
</evidence>
<dbReference type="Proteomes" id="UP000789920">
    <property type="component" value="Unassembled WGS sequence"/>
</dbReference>
<evidence type="ECO:0000313" key="2">
    <source>
        <dbReference type="Proteomes" id="UP000789920"/>
    </source>
</evidence>
<comment type="caution">
    <text evidence="1">The sequence shown here is derived from an EMBL/GenBank/DDBJ whole genome shotgun (WGS) entry which is preliminary data.</text>
</comment>
<protein>
    <submittedName>
        <fullName evidence="1">32315_t:CDS:1</fullName>
    </submittedName>
</protein>
<keyword evidence="2" id="KW-1185">Reference proteome</keyword>
<proteinExistence type="predicted"/>
<name>A0ACA9MN69_9GLOM</name>